<dbReference type="EMBL" id="JAAKZV010000101">
    <property type="protein sequence ID" value="NGN66558.1"/>
    <property type="molecule type" value="Genomic_DNA"/>
</dbReference>
<feature type="transmembrane region" description="Helical" evidence="1">
    <location>
        <begin position="110"/>
        <end position="142"/>
    </location>
</feature>
<feature type="transmembrane region" description="Helical" evidence="1">
    <location>
        <begin position="162"/>
        <end position="185"/>
    </location>
</feature>
<keyword evidence="3" id="KW-1185">Reference proteome</keyword>
<organism evidence="2 3">
    <name type="scientific">Streptomyces coryli</name>
    <dbReference type="NCBI Taxonomy" id="1128680"/>
    <lineage>
        <taxon>Bacteria</taxon>
        <taxon>Bacillati</taxon>
        <taxon>Actinomycetota</taxon>
        <taxon>Actinomycetes</taxon>
        <taxon>Kitasatosporales</taxon>
        <taxon>Streptomycetaceae</taxon>
        <taxon>Streptomyces</taxon>
    </lineage>
</organism>
<proteinExistence type="predicted"/>
<reference evidence="2 3" key="1">
    <citation type="submission" date="2020-02" db="EMBL/GenBank/DDBJ databases">
        <title>Whole-genome analyses of novel actinobacteria.</title>
        <authorList>
            <person name="Sahin N."/>
        </authorList>
    </citation>
    <scope>NUCLEOTIDE SEQUENCE [LARGE SCALE GENOMIC DNA]</scope>
    <source>
        <strain evidence="2 3">A7024</strain>
    </source>
</reference>
<evidence type="ECO:0000313" key="3">
    <source>
        <dbReference type="Proteomes" id="UP000481583"/>
    </source>
</evidence>
<dbReference type="RefSeq" id="WP_165239872.1">
    <property type="nucleotide sequence ID" value="NZ_JAAKZV010000101.1"/>
</dbReference>
<dbReference type="AlphaFoldDB" id="A0A6G4U599"/>
<dbReference type="Proteomes" id="UP000481583">
    <property type="component" value="Unassembled WGS sequence"/>
</dbReference>
<feature type="transmembrane region" description="Helical" evidence="1">
    <location>
        <begin position="62"/>
        <end position="89"/>
    </location>
</feature>
<feature type="transmembrane region" description="Helical" evidence="1">
    <location>
        <begin position="262"/>
        <end position="285"/>
    </location>
</feature>
<gene>
    <name evidence="2" type="ORF">G5C51_21980</name>
</gene>
<feature type="transmembrane region" description="Helical" evidence="1">
    <location>
        <begin position="12"/>
        <end position="38"/>
    </location>
</feature>
<feature type="transmembrane region" description="Helical" evidence="1">
    <location>
        <begin position="206"/>
        <end position="227"/>
    </location>
</feature>
<keyword evidence="1" id="KW-0472">Membrane</keyword>
<name>A0A6G4U599_9ACTN</name>
<keyword evidence="1" id="KW-0812">Transmembrane</keyword>
<sequence length="298" mass="30421">MIRRARPLAGIAAVVAILTGLAALVVTLGAFAFAWPYFTDMRADYLFAKEAEEPVSAEEGPVIGAFLATSPALFVVLGLGSAALHAAAAHTPAASARELWLRARARLGPVVAVHLVRGLAVAAGAVLSLLACAGAAYAYAAIAGGDQPLRGGGPFDRLNSTAMMVAPAVLALRIGFALAPAAAALDGLAPLAALRRSWSLVWGRRIWAVGGVVLAATAGFAALFLLLRRLANPLEGPVDAAVLAHLSPNTYVGYVAGQLTPYAVAVLVAALVVTPPAQAALTALYRRPRPLPGQPGRP</sequence>
<evidence type="ECO:0000313" key="2">
    <source>
        <dbReference type="EMBL" id="NGN66558.1"/>
    </source>
</evidence>
<accession>A0A6G4U599</accession>
<comment type="caution">
    <text evidence="2">The sequence shown here is derived from an EMBL/GenBank/DDBJ whole genome shotgun (WGS) entry which is preliminary data.</text>
</comment>
<protein>
    <submittedName>
        <fullName evidence="2">Uncharacterized protein</fullName>
    </submittedName>
</protein>
<evidence type="ECO:0000256" key="1">
    <source>
        <dbReference type="SAM" id="Phobius"/>
    </source>
</evidence>
<keyword evidence="1" id="KW-1133">Transmembrane helix</keyword>